<evidence type="ECO:0000256" key="4">
    <source>
        <dbReference type="ARBA" id="ARBA00022989"/>
    </source>
</evidence>
<evidence type="ECO:0008006" key="9">
    <source>
        <dbReference type="Google" id="ProtNLM"/>
    </source>
</evidence>
<gene>
    <name evidence="7" type="ORF">AMJ74_02955</name>
</gene>
<evidence type="ECO:0000256" key="5">
    <source>
        <dbReference type="ARBA" id="ARBA00023136"/>
    </source>
</evidence>
<feature type="transmembrane region" description="Helical" evidence="6">
    <location>
        <begin position="149"/>
        <end position="167"/>
    </location>
</feature>
<feature type="transmembrane region" description="Helical" evidence="6">
    <location>
        <begin position="323"/>
        <end position="343"/>
    </location>
</feature>
<feature type="transmembrane region" description="Helical" evidence="6">
    <location>
        <begin position="293"/>
        <end position="317"/>
    </location>
</feature>
<feature type="transmembrane region" description="Helical" evidence="6">
    <location>
        <begin position="117"/>
        <end position="137"/>
    </location>
</feature>
<keyword evidence="4 6" id="KW-1133">Transmembrane helix</keyword>
<organism evidence="7 8">
    <name type="scientific">candidate division WOR_3 bacterium SM1_77</name>
    <dbReference type="NCBI Taxonomy" id="1703778"/>
    <lineage>
        <taxon>Bacteria</taxon>
        <taxon>Bacteria division WOR-3</taxon>
    </lineage>
</organism>
<evidence type="ECO:0000256" key="1">
    <source>
        <dbReference type="ARBA" id="ARBA00004651"/>
    </source>
</evidence>
<evidence type="ECO:0000313" key="7">
    <source>
        <dbReference type="EMBL" id="KPL14659.1"/>
    </source>
</evidence>
<dbReference type="AlphaFoldDB" id="A0A0S8JZS6"/>
<dbReference type="PANTHER" id="PTHR30250:SF11">
    <property type="entry name" value="O-ANTIGEN TRANSPORTER-RELATED"/>
    <property type="match status" value="1"/>
</dbReference>
<dbReference type="GO" id="GO:0005886">
    <property type="term" value="C:plasma membrane"/>
    <property type="evidence" value="ECO:0007669"/>
    <property type="project" value="UniProtKB-SubCell"/>
</dbReference>
<reference evidence="7 8" key="1">
    <citation type="journal article" date="2015" name="Microbiome">
        <title>Genomic resolution of linkages in carbon, nitrogen, and sulfur cycling among widespread estuary sediment bacteria.</title>
        <authorList>
            <person name="Baker B.J."/>
            <person name="Lazar C.S."/>
            <person name="Teske A.P."/>
            <person name="Dick G.J."/>
        </authorList>
    </citation>
    <scope>NUCLEOTIDE SEQUENCE [LARGE SCALE GENOMIC DNA]</scope>
    <source>
        <strain evidence="7">SM1_77</strain>
    </source>
</reference>
<feature type="transmembrane region" description="Helical" evidence="6">
    <location>
        <begin position="43"/>
        <end position="65"/>
    </location>
</feature>
<feature type="transmembrane region" description="Helical" evidence="6">
    <location>
        <begin position="173"/>
        <end position="193"/>
    </location>
</feature>
<evidence type="ECO:0000256" key="3">
    <source>
        <dbReference type="ARBA" id="ARBA00022692"/>
    </source>
</evidence>
<evidence type="ECO:0000313" key="8">
    <source>
        <dbReference type="Proteomes" id="UP000050975"/>
    </source>
</evidence>
<feature type="transmembrane region" description="Helical" evidence="6">
    <location>
        <begin position="440"/>
        <end position="458"/>
    </location>
</feature>
<feature type="transmembrane region" description="Helical" evidence="6">
    <location>
        <begin position="381"/>
        <end position="405"/>
    </location>
</feature>
<comment type="caution">
    <text evidence="7">The sequence shown here is derived from an EMBL/GenBank/DDBJ whole genome shotgun (WGS) entry which is preliminary data.</text>
</comment>
<feature type="transmembrane region" description="Helical" evidence="6">
    <location>
        <begin position="12"/>
        <end position="31"/>
    </location>
</feature>
<keyword evidence="5 6" id="KW-0472">Membrane</keyword>
<dbReference type="Pfam" id="PF13440">
    <property type="entry name" value="Polysacc_synt_3"/>
    <property type="match status" value="1"/>
</dbReference>
<evidence type="ECO:0000256" key="2">
    <source>
        <dbReference type="ARBA" id="ARBA00022475"/>
    </source>
</evidence>
<feature type="transmembrane region" description="Helical" evidence="6">
    <location>
        <begin position="417"/>
        <end position="434"/>
    </location>
</feature>
<keyword evidence="3 6" id="KW-0812">Transmembrane</keyword>
<protein>
    <recommendedName>
        <fullName evidence="9">Polysaccharide biosynthesis protein C-terminal domain-containing protein</fullName>
    </recommendedName>
</protein>
<feature type="transmembrane region" description="Helical" evidence="6">
    <location>
        <begin position="205"/>
        <end position="225"/>
    </location>
</feature>
<comment type="subcellular location">
    <subcellularLocation>
        <location evidence="1">Cell membrane</location>
        <topology evidence="1">Multi-pass membrane protein</topology>
    </subcellularLocation>
</comment>
<feature type="transmembrane region" description="Helical" evidence="6">
    <location>
        <begin position="251"/>
        <end position="272"/>
    </location>
</feature>
<dbReference type="EMBL" id="LJVE01000040">
    <property type="protein sequence ID" value="KPL14659.1"/>
    <property type="molecule type" value="Genomic_DNA"/>
</dbReference>
<feature type="transmembrane region" description="Helical" evidence="6">
    <location>
        <begin position="355"/>
        <end position="375"/>
    </location>
</feature>
<dbReference type="Proteomes" id="UP000050975">
    <property type="component" value="Unassembled WGS sequence"/>
</dbReference>
<feature type="transmembrane region" description="Helical" evidence="6">
    <location>
        <begin position="86"/>
        <end position="105"/>
    </location>
</feature>
<dbReference type="InterPro" id="IPR050833">
    <property type="entry name" value="Poly_Biosynth_Transport"/>
</dbReference>
<keyword evidence="2" id="KW-1003">Cell membrane</keyword>
<proteinExistence type="predicted"/>
<sequence>MSHLNVRTGTAYLMVAQVIFFICAYAMHIFLGRYLGPAEYGLFGVVLYASTIINTFVASGFPMAVARYVSSEPERIEAVYQRGIQLQLCLTIPISVALFIAAPWIAHLLGDDSLAPLFRIVSPIATFYGIFMLTIQYHNGRRLYGMQSLWLALSYILRSVCVIGLAVLGYHVFGAVTGLVVAIGISGFMILIARQSEEKGTPFPASAMINFSVPLFFSSIGYAFLVDLDLMFVKRLVPGPASAGYYTSAKAIAQVPPFALAALAAALYPAVSSAYSSGDITGLKDYIWKANRLLLQVILPVFIVVILNSRGILGLIYGQQYLAAAPTLCWLIVAFCMLAIFIIHRAIILGCGFPAIFSAITLMLLPVCIALQVILIPVYGLVGAAIASALTFSMGVISSTIFIFLKFKAGFNVASTIRIFLAALLVLVIDLVLAKFGVILLPKLVIVGFVYLLSLLLMKELNFEQVRELAGEFIRGIK</sequence>
<name>A0A0S8JZS6_UNCW3</name>
<dbReference type="PANTHER" id="PTHR30250">
    <property type="entry name" value="PST FAMILY PREDICTED COLANIC ACID TRANSPORTER"/>
    <property type="match status" value="1"/>
</dbReference>
<evidence type="ECO:0000256" key="6">
    <source>
        <dbReference type="SAM" id="Phobius"/>
    </source>
</evidence>
<accession>A0A0S8JZS6</accession>